<evidence type="ECO:0000256" key="2">
    <source>
        <dbReference type="ARBA" id="ARBA00022475"/>
    </source>
</evidence>
<evidence type="ECO:0000256" key="6">
    <source>
        <dbReference type="ARBA" id="ARBA00023136"/>
    </source>
</evidence>
<evidence type="ECO:0000256" key="3">
    <source>
        <dbReference type="ARBA" id="ARBA00022679"/>
    </source>
</evidence>
<feature type="transmembrane region" description="Helical" evidence="8">
    <location>
        <begin position="233"/>
        <end position="254"/>
    </location>
</feature>
<keyword evidence="4 8" id="KW-0812">Transmembrane</keyword>
<dbReference type="PANTHER" id="PTHR22926:SF3">
    <property type="entry name" value="UNDECAPRENYL-PHOSPHATE ALPHA-N-ACETYLGLUCOSAMINYL 1-PHOSPHATE TRANSFERASE"/>
    <property type="match status" value="1"/>
</dbReference>
<dbReference type="Pfam" id="PF00953">
    <property type="entry name" value="Glycos_transf_4"/>
    <property type="match status" value="1"/>
</dbReference>
<evidence type="ECO:0000256" key="1">
    <source>
        <dbReference type="ARBA" id="ARBA00004651"/>
    </source>
</evidence>
<feature type="transmembrane region" description="Helical" evidence="8">
    <location>
        <begin position="155"/>
        <end position="174"/>
    </location>
</feature>
<feature type="transmembrane region" description="Helical" evidence="8">
    <location>
        <begin position="84"/>
        <end position="101"/>
    </location>
</feature>
<name>A0A2I0SQ61_9ACTN</name>
<organism evidence="9 10">
    <name type="scientific">Streptomyces populi</name>
    <dbReference type="NCBI Taxonomy" id="2058924"/>
    <lineage>
        <taxon>Bacteria</taxon>
        <taxon>Bacillati</taxon>
        <taxon>Actinomycetota</taxon>
        <taxon>Actinomycetes</taxon>
        <taxon>Kitasatosporales</taxon>
        <taxon>Streptomycetaceae</taxon>
        <taxon>Streptomyces</taxon>
    </lineage>
</organism>
<keyword evidence="10" id="KW-1185">Reference proteome</keyword>
<feature type="transmembrane region" description="Helical" evidence="8">
    <location>
        <begin position="209"/>
        <end position="227"/>
    </location>
</feature>
<dbReference type="OrthoDB" id="5178981at2"/>
<proteinExistence type="predicted"/>
<keyword evidence="3 9" id="KW-0808">Transferase</keyword>
<dbReference type="EMBL" id="PJOS01000026">
    <property type="protein sequence ID" value="PKT72050.1"/>
    <property type="molecule type" value="Genomic_DNA"/>
</dbReference>
<dbReference type="GO" id="GO:0071555">
    <property type="term" value="P:cell wall organization"/>
    <property type="evidence" value="ECO:0007669"/>
    <property type="project" value="TreeGrafter"/>
</dbReference>
<sequence length="371" mass="36767">MLYGITAATAALLLTAALAALLRSLALRLGPADGAGPPARRARPRAPGRGRPVPLLGGLAVAGTTALVGWAGDWTGAAPLGPEAGGLLVAGIAVALLGLAADLLPVPPVVCAAGVTVAAALTVPYDELGVPAGILAVAWTVFVTQAFRSLDHADGVMGTVGVVTAFALSGCAAAEVMDGLAALLSVLAAALTGFLMHGWPPARIAPGRCGSLFAGFVLASAIVRVHAERPAGPGLGAAFALTAVAGADVVLVLVSRRRAGRPLLRPAPDHLAHRLRRAGLTRQGVVVVTGAAAFAAALVGLCIDLGWLGAGAAWWPAGAVAVVAVVGAVRPGPRPRRDRPHAIPAPGGPVPRALGRPGRPRPEAPGAVKVH</sequence>
<keyword evidence="2" id="KW-1003">Cell membrane</keyword>
<protein>
    <submittedName>
        <fullName evidence="9">Undecaprenyl-phosphate alpha-N-acetylglucosaminyl 1-phosphate transferase</fullName>
    </submittedName>
</protein>
<comment type="caution">
    <text evidence="9">The sequence shown here is derived from an EMBL/GenBank/DDBJ whole genome shotgun (WGS) entry which is preliminary data.</text>
</comment>
<feature type="transmembrane region" description="Helical" evidence="8">
    <location>
        <begin position="52"/>
        <end position="72"/>
    </location>
</feature>
<feature type="transmembrane region" description="Helical" evidence="8">
    <location>
        <begin position="284"/>
        <end position="307"/>
    </location>
</feature>
<dbReference type="GO" id="GO:0016780">
    <property type="term" value="F:phosphotransferase activity, for other substituted phosphate groups"/>
    <property type="evidence" value="ECO:0007669"/>
    <property type="project" value="InterPro"/>
</dbReference>
<dbReference type="AlphaFoldDB" id="A0A2I0SQ61"/>
<dbReference type="PANTHER" id="PTHR22926">
    <property type="entry name" value="PHOSPHO-N-ACETYLMURAMOYL-PENTAPEPTIDE-TRANSFERASE"/>
    <property type="match status" value="1"/>
</dbReference>
<gene>
    <name evidence="9" type="ORF">CW362_15715</name>
</gene>
<dbReference type="GO" id="GO:0005886">
    <property type="term" value="C:plasma membrane"/>
    <property type="evidence" value="ECO:0007669"/>
    <property type="project" value="UniProtKB-SubCell"/>
</dbReference>
<evidence type="ECO:0000313" key="10">
    <source>
        <dbReference type="Proteomes" id="UP000236178"/>
    </source>
</evidence>
<accession>A0A2I0SQ61</accession>
<dbReference type="Proteomes" id="UP000236178">
    <property type="component" value="Unassembled WGS sequence"/>
</dbReference>
<dbReference type="GO" id="GO:0009103">
    <property type="term" value="P:lipopolysaccharide biosynthetic process"/>
    <property type="evidence" value="ECO:0007669"/>
    <property type="project" value="TreeGrafter"/>
</dbReference>
<keyword evidence="5 8" id="KW-1133">Transmembrane helix</keyword>
<keyword evidence="6 8" id="KW-0472">Membrane</keyword>
<dbReference type="RefSeq" id="WP_103550085.1">
    <property type="nucleotide sequence ID" value="NZ_JBHJSK010000003.1"/>
</dbReference>
<feature type="transmembrane region" description="Helical" evidence="8">
    <location>
        <begin position="313"/>
        <end position="329"/>
    </location>
</feature>
<evidence type="ECO:0000256" key="7">
    <source>
        <dbReference type="SAM" id="MobiDB-lite"/>
    </source>
</evidence>
<feature type="transmembrane region" description="Helical" evidence="8">
    <location>
        <begin position="128"/>
        <end position="148"/>
    </location>
</feature>
<evidence type="ECO:0000256" key="5">
    <source>
        <dbReference type="ARBA" id="ARBA00022989"/>
    </source>
</evidence>
<dbReference type="InterPro" id="IPR000715">
    <property type="entry name" value="Glycosyl_transferase_4"/>
</dbReference>
<feature type="region of interest" description="Disordered" evidence="7">
    <location>
        <begin position="331"/>
        <end position="371"/>
    </location>
</feature>
<reference evidence="9 10" key="1">
    <citation type="submission" date="2017-12" db="EMBL/GenBank/DDBJ databases">
        <title>Streptomyces populusis sp. nov., a novel endophytic actinobacterium isolated from stems of Populus adenopoda Maxim.</title>
        <authorList>
            <person name="Wang Z."/>
        </authorList>
    </citation>
    <scope>NUCLEOTIDE SEQUENCE [LARGE SCALE GENOMIC DNA]</scope>
    <source>
        <strain evidence="9 10">A249</strain>
    </source>
</reference>
<evidence type="ECO:0000256" key="8">
    <source>
        <dbReference type="SAM" id="Phobius"/>
    </source>
</evidence>
<comment type="subcellular location">
    <subcellularLocation>
        <location evidence="1">Cell membrane</location>
        <topology evidence="1">Multi-pass membrane protein</topology>
    </subcellularLocation>
</comment>
<evidence type="ECO:0000256" key="4">
    <source>
        <dbReference type="ARBA" id="ARBA00022692"/>
    </source>
</evidence>
<dbReference type="GO" id="GO:0044038">
    <property type="term" value="P:cell wall macromolecule biosynthetic process"/>
    <property type="evidence" value="ECO:0007669"/>
    <property type="project" value="TreeGrafter"/>
</dbReference>
<evidence type="ECO:0000313" key="9">
    <source>
        <dbReference type="EMBL" id="PKT72050.1"/>
    </source>
</evidence>
<dbReference type="CDD" id="cd06853">
    <property type="entry name" value="GT_WecA_like"/>
    <property type="match status" value="1"/>
</dbReference>